<name>A0A0G3H3W2_9CORY</name>
<dbReference type="EMBL" id="CP011542">
    <property type="protein sequence ID" value="AKK05782.1"/>
    <property type="molecule type" value="Genomic_DNA"/>
</dbReference>
<sequence>MPRLTTLSESIVPYPEPQSVFVGSEEDIAQAAKILLPLLSIDLSAVDPELSGTVHLVCPVEHNGASLLGEGTEKYHSTYACTNWIGFRLTDDNRYEFLGDWRYFHSLNPESPIARDPGFVGFTKESQKSYQKHKQFYHKHGVLGRRVFGKPFGLKHSRTNPLPFLDVWHEPPCVGNWQYAGSFPTSDITVDTESGTETATFPITDDGRPFRFIGAVPGYNYFDFGPDAILLFFDPQTRIALLTFDWT</sequence>
<dbReference type="OrthoDB" id="4428523at2"/>
<proteinExistence type="predicted"/>
<dbReference type="STRING" id="571915.CMUST_07260"/>
<dbReference type="AlphaFoldDB" id="A0A0G3H3W2"/>
<accession>A0A0G3H3W2</accession>
<reference evidence="1 2" key="1">
    <citation type="journal article" date="2015" name="Genome Announc.">
        <title>Complete Genome Sequence of the Type Strain Corynebacterium mustelae DSM 45274, Isolated from Various Tissues of a Male Ferret with Lethal Sepsis.</title>
        <authorList>
            <person name="Ruckert C."/>
            <person name="Eimer J."/>
            <person name="Winkler A."/>
            <person name="Tauch A."/>
        </authorList>
    </citation>
    <scope>NUCLEOTIDE SEQUENCE [LARGE SCALE GENOMIC DNA]</scope>
    <source>
        <strain evidence="1 2">DSM 45274</strain>
    </source>
</reference>
<evidence type="ECO:0000313" key="1">
    <source>
        <dbReference type="EMBL" id="AKK05782.1"/>
    </source>
</evidence>
<evidence type="ECO:0000313" key="2">
    <source>
        <dbReference type="Proteomes" id="UP000035199"/>
    </source>
</evidence>
<dbReference type="KEGG" id="cmv:CMUST_07260"/>
<protein>
    <submittedName>
        <fullName evidence="1">Uncharacterized protein</fullName>
    </submittedName>
</protein>
<keyword evidence="2" id="KW-1185">Reference proteome</keyword>
<reference evidence="2" key="2">
    <citation type="submission" date="2015-05" db="EMBL/GenBank/DDBJ databases">
        <title>Complete genome sequence of Corynebacterium mustelae DSM 45274, isolated from various tissues of a male ferret with lethal sepsis.</title>
        <authorList>
            <person name="Ruckert C."/>
            <person name="Albersmeier A."/>
            <person name="Winkler A."/>
            <person name="Tauch A."/>
        </authorList>
    </citation>
    <scope>NUCLEOTIDE SEQUENCE [LARGE SCALE GENOMIC DNA]</scope>
    <source>
        <strain evidence="2">DSM 45274</strain>
    </source>
</reference>
<dbReference type="Proteomes" id="UP000035199">
    <property type="component" value="Chromosome"/>
</dbReference>
<organism evidence="1 2">
    <name type="scientific">Corynebacterium mustelae</name>
    <dbReference type="NCBI Taxonomy" id="571915"/>
    <lineage>
        <taxon>Bacteria</taxon>
        <taxon>Bacillati</taxon>
        <taxon>Actinomycetota</taxon>
        <taxon>Actinomycetes</taxon>
        <taxon>Mycobacteriales</taxon>
        <taxon>Corynebacteriaceae</taxon>
        <taxon>Corynebacterium</taxon>
    </lineage>
</organism>
<gene>
    <name evidence="1" type="ORF">CMUST_07260</name>
</gene>
<dbReference type="PATRIC" id="fig|571915.4.peg.1549"/>
<dbReference type="RefSeq" id="WP_047261927.1">
    <property type="nucleotide sequence ID" value="NZ_CP011542.1"/>
</dbReference>